<dbReference type="WBParaSite" id="TCONS_00013405.p1">
    <property type="protein sequence ID" value="TCONS_00013405.p1"/>
    <property type="gene ID" value="XLOC_009294"/>
</dbReference>
<proteinExistence type="predicted"/>
<reference evidence="2" key="1">
    <citation type="submission" date="2024-02" db="UniProtKB">
        <authorList>
            <consortium name="WormBaseParasite"/>
        </authorList>
    </citation>
    <scope>IDENTIFICATION</scope>
</reference>
<evidence type="ECO:0000313" key="1">
    <source>
        <dbReference type="Proteomes" id="UP000035681"/>
    </source>
</evidence>
<dbReference type="AlphaFoldDB" id="A0AAF5DJB4"/>
<evidence type="ECO:0000313" key="2">
    <source>
        <dbReference type="WBParaSite" id="TCONS_00013405.p1"/>
    </source>
</evidence>
<accession>A0AAF5DJB4</accession>
<protein>
    <submittedName>
        <fullName evidence="2">Uncharacterized protein</fullName>
    </submittedName>
</protein>
<sequence>MVTTTYHPVGDKLVGFRHLSVFRKLGTSVLDPRYVESTETKQINLINLYVAYKTLDPDLQDSRIVELAFDSLPFYVNNPKQLRRKCSQLINLISNQVEIEQENVRKMSNSWSNIKEFDLSKGEPIEPWLTKLRYHLIVENITVPVRQVASSRAKVPEEIDKYLNNFEARDLDTFEKVYDILVQTYDDSTSKQAAQAQLRAFRLNIKEEKFYDSCMELGNLITLLKS</sequence>
<dbReference type="Proteomes" id="UP000035681">
    <property type="component" value="Unplaced"/>
</dbReference>
<keyword evidence="1" id="KW-1185">Reference proteome</keyword>
<organism evidence="1 2">
    <name type="scientific">Strongyloides stercoralis</name>
    <name type="common">Threadworm</name>
    <dbReference type="NCBI Taxonomy" id="6248"/>
    <lineage>
        <taxon>Eukaryota</taxon>
        <taxon>Metazoa</taxon>
        <taxon>Ecdysozoa</taxon>
        <taxon>Nematoda</taxon>
        <taxon>Chromadorea</taxon>
        <taxon>Rhabditida</taxon>
        <taxon>Tylenchina</taxon>
        <taxon>Panagrolaimomorpha</taxon>
        <taxon>Strongyloidoidea</taxon>
        <taxon>Strongyloididae</taxon>
        <taxon>Strongyloides</taxon>
    </lineage>
</organism>
<name>A0AAF5DJB4_STRER</name>